<dbReference type="Proteomes" id="UP001231362">
    <property type="component" value="Unassembled WGS sequence"/>
</dbReference>
<dbReference type="SUPFAM" id="SSF53041">
    <property type="entry name" value="Resolvase-like"/>
    <property type="match status" value="1"/>
</dbReference>
<dbReference type="SMART" id="SM00857">
    <property type="entry name" value="Resolvase"/>
    <property type="match status" value="1"/>
</dbReference>
<comment type="caution">
    <text evidence="4">The sequence shown here is derived from an EMBL/GenBank/DDBJ whole genome shotgun (WGS) entry which is preliminary data.</text>
</comment>
<dbReference type="RefSeq" id="WP_307152384.1">
    <property type="nucleotide sequence ID" value="NZ_JAUSTU010000049.1"/>
</dbReference>
<sequence>MNQPLLKVAIYTRVSTEEQAKEGFSLEAQEDILKKYAKNNGYEIYGIYSDEGYSGKNYERPEIQRLFRDLYEGKFQAILVKTVDRISRRLSDISKLLDDVLLPNNCRLLVSDNNLDSSTLNGSMFINFLGTFAQYERGMIIERVKSGMEKRAEQGYWNGGIVLGYDNVNKQLVINESESLIVKRIFELRAEGKGYKYIAKTVNEEGYRSKKGKLFSICTIKTILENEVYIGKCRWGRRKDWNTKRRKGVTKDYVLVEGKHEAIISLDLWAKAQAVNNTNRESVSKNRNFHGDFILSGILRCPVCGAGTVMSKSKKRDGSGYHLYYMCQAFASKGLKACKSNLIGKESIERKVLQKIKELLSDMGIVEEVLDRIEEQKVLEESSIRKSLLLNKKSLEKKKAHLDKLNSDYFAEKIRAEVYNMQAELILKDIAVLEDRRREFEREYEDLHSESIITKESVFQALENFDTLYESATFEQRKQLIRAIIKKIEVEPNRKDIKYITFWFDYDDALLLSKTGGTVSQIEAVFLQ</sequence>
<dbReference type="Pfam" id="PF07508">
    <property type="entry name" value="Recombinase"/>
    <property type="match status" value="1"/>
</dbReference>
<evidence type="ECO:0000256" key="1">
    <source>
        <dbReference type="SAM" id="Coils"/>
    </source>
</evidence>
<dbReference type="PROSITE" id="PS51736">
    <property type="entry name" value="RECOMBINASES_3"/>
    <property type="match status" value="1"/>
</dbReference>
<dbReference type="PROSITE" id="PS51737">
    <property type="entry name" value="RECOMBINASE_DNA_BIND"/>
    <property type="match status" value="1"/>
</dbReference>
<protein>
    <submittedName>
        <fullName evidence="4">Site-specific DNA recombinase</fullName>
    </submittedName>
</protein>
<dbReference type="InterPro" id="IPR050639">
    <property type="entry name" value="SSR_resolvase"/>
</dbReference>
<dbReference type="InterPro" id="IPR025827">
    <property type="entry name" value="Zn_ribbon_recom_dom"/>
</dbReference>
<dbReference type="PANTHER" id="PTHR30461">
    <property type="entry name" value="DNA-INVERTASE FROM LAMBDOID PROPHAGE"/>
    <property type="match status" value="1"/>
</dbReference>
<dbReference type="InterPro" id="IPR038109">
    <property type="entry name" value="DNA_bind_recomb_sf"/>
</dbReference>
<proteinExistence type="predicted"/>
<evidence type="ECO:0000313" key="4">
    <source>
        <dbReference type="EMBL" id="MDQ0157948.1"/>
    </source>
</evidence>
<feature type="coiled-coil region" evidence="1">
    <location>
        <begin position="423"/>
        <end position="450"/>
    </location>
</feature>
<dbReference type="Gene3D" id="3.40.50.1390">
    <property type="entry name" value="Resolvase, N-terminal catalytic domain"/>
    <property type="match status" value="1"/>
</dbReference>
<reference evidence="4 5" key="1">
    <citation type="submission" date="2023-07" db="EMBL/GenBank/DDBJ databases">
        <title>Genomic Encyclopedia of Type Strains, Phase IV (KMG-IV): sequencing the most valuable type-strain genomes for metagenomic binning, comparative biology and taxonomic classification.</title>
        <authorList>
            <person name="Goeker M."/>
        </authorList>
    </citation>
    <scope>NUCLEOTIDE SEQUENCE [LARGE SCALE GENOMIC DNA]</scope>
    <source>
        <strain evidence="4 5">DSM 23948</strain>
    </source>
</reference>
<dbReference type="InterPro" id="IPR036162">
    <property type="entry name" value="Resolvase-like_N_sf"/>
</dbReference>
<dbReference type="Pfam" id="PF00239">
    <property type="entry name" value="Resolvase"/>
    <property type="match status" value="1"/>
</dbReference>
<dbReference type="InterPro" id="IPR006119">
    <property type="entry name" value="Resolv_N"/>
</dbReference>
<accession>A0ABT9VAF2</accession>
<evidence type="ECO:0000313" key="5">
    <source>
        <dbReference type="Proteomes" id="UP001231362"/>
    </source>
</evidence>
<evidence type="ECO:0000259" key="2">
    <source>
        <dbReference type="PROSITE" id="PS51736"/>
    </source>
</evidence>
<feature type="domain" description="Recombinase" evidence="3">
    <location>
        <begin position="162"/>
        <end position="282"/>
    </location>
</feature>
<feature type="domain" description="Resolvase/invertase-type recombinase catalytic" evidence="2">
    <location>
        <begin position="7"/>
        <end position="155"/>
    </location>
</feature>
<dbReference type="EMBL" id="JAUSTU010000049">
    <property type="protein sequence ID" value="MDQ0157948.1"/>
    <property type="molecule type" value="Genomic_DNA"/>
</dbReference>
<dbReference type="Pfam" id="PF13408">
    <property type="entry name" value="Zn_ribbon_recom"/>
    <property type="match status" value="1"/>
</dbReference>
<name>A0ABT9VAF2_9BACL</name>
<dbReference type="Gene3D" id="3.90.1750.20">
    <property type="entry name" value="Putative Large Serine Recombinase, Chain B, Domain 2"/>
    <property type="match status" value="1"/>
</dbReference>
<dbReference type="CDD" id="cd00338">
    <property type="entry name" value="Ser_Recombinase"/>
    <property type="match status" value="1"/>
</dbReference>
<dbReference type="InterPro" id="IPR011109">
    <property type="entry name" value="DNA_bind_recombinase_dom"/>
</dbReference>
<dbReference type="PANTHER" id="PTHR30461:SF23">
    <property type="entry name" value="DNA RECOMBINASE-RELATED"/>
    <property type="match status" value="1"/>
</dbReference>
<keyword evidence="1" id="KW-0175">Coiled coil</keyword>
<organism evidence="4 5">
    <name type="scientific">Anoxybacillus andreesenii</name>
    <dbReference type="NCBI Taxonomy" id="1325932"/>
    <lineage>
        <taxon>Bacteria</taxon>
        <taxon>Bacillati</taxon>
        <taxon>Bacillota</taxon>
        <taxon>Bacilli</taxon>
        <taxon>Bacillales</taxon>
        <taxon>Anoxybacillaceae</taxon>
        <taxon>Anoxybacillus</taxon>
    </lineage>
</organism>
<keyword evidence="5" id="KW-1185">Reference proteome</keyword>
<evidence type="ECO:0000259" key="3">
    <source>
        <dbReference type="PROSITE" id="PS51737"/>
    </source>
</evidence>
<gene>
    <name evidence="4" type="ORF">J2S07_004321</name>
</gene>